<keyword evidence="3" id="KW-0732">Signal</keyword>
<dbReference type="PROSITE" id="PS50059">
    <property type="entry name" value="FKBP_PPIASE"/>
    <property type="match status" value="1"/>
</dbReference>
<dbReference type="EC" id="5.2.1.8" evidence="7"/>
<dbReference type="InterPro" id="IPR046357">
    <property type="entry name" value="PPIase_dom_sf"/>
</dbReference>
<evidence type="ECO:0000256" key="6">
    <source>
        <dbReference type="PROSITE-ProRule" id="PRU00277"/>
    </source>
</evidence>
<evidence type="ECO:0000256" key="5">
    <source>
        <dbReference type="ARBA" id="ARBA00023235"/>
    </source>
</evidence>
<dbReference type="InterPro" id="IPR000774">
    <property type="entry name" value="PPIase_FKBP_N"/>
</dbReference>
<accession>A0A4R2F4N6</accession>
<evidence type="ECO:0000313" key="10">
    <source>
        <dbReference type="Proteomes" id="UP000294832"/>
    </source>
</evidence>
<keyword evidence="10" id="KW-1185">Reference proteome</keyword>
<name>A0A4R2F4N6_9GAMM</name>
<sequence length="159" mass="17344">MKTIIGVILASTVAIAMYFYLNSLTNRGIEEMAAQGDAFLAANKTKPGVFTTASGLQYEYLAHGQGKVHPSAEDTVKVHYEGRLLDGTVFDSSFKRGEPLKFPLNRVIKGWTEGVQLMVEGDKMRLFIPNNLAYGNRSAGPIPPGAALIFDIELLKINP</sequence>
<evidence type="ECO:0000313" key="9">
    <source>
        <dbReference type="EMBL" id="TCN76311.1"/>
    </source>
</evidence>
<dbReference type="Pfam" id="PF00254">
    <property type="entry name" value="FKBP_C"/>
    <property type="match status" value="1"/>
</dbReference>
<evidence type="ECO:0000256" key="3">
    <source>
        <dbReference type="ARBA" id="ARBA00022729"/>
    </source>
</evidence>
<dbReference type="GO" id="GO:0003755">
    <property type="term" value="F:peptidyl-prolyl cis-trans isomerase activity"/>
    <property type="evidence" value="ECO:0007669"/>
    <property type="project" value="UniProtKB-UniRule"/>
</dbReference>
<evidence type="ECO:0000256" key="7">
    <source>
        <dbReference type="RuleBase" id="RU003915"/>
    </source>
</evidence>
<dbReference type="GO" id="GO:0006457">
    <property type="term" value="P:protein folding"/>
    <property type="evidence" value="ECO:0007669"/>
    <property type="project" value="InterPro"/>
</dbReference>
<evidence type="ECO:0000256" key="4">
    <source>
        <dbReference type="ARBA" id="ARBA00023110"/>
    </source>
</evidence>
<dbReference type="Gene3D" id="3.10.50.40">
    <property type="match status" value="1"/>
</dbReference>
<evidence type="ECO:0000256" key="2">
    <source>
        <dbReference type="ARBA" id="ARBA00006577"/>
    </source>
</evidence>
<dbReference type="PANTHER" id="PTHR43811">
    <property type="entry name" value="FKBP-TYPE PEPTIDYL-PROLYL CIS-TRANS ISOMERASE FKPA"/>
    <property type="match status" value="1"/>
</dbReference>
<organism evidence="9 10">
    <name type="scientific">Shewanella fodinae</name>
    <dbReference type="NCBI Taxonomy" id="552357"/>
    <lineage>
        <taxon>Bacteria</taxon>
        <taxon>Pseudomonadati</taxon>
        <taxon>Pseudomonadota</taxon>
        <taxon>Gammaproteobacteria</taxon>
        <taxon>Alteromonadales</taxon>
        <taxon>Shewanellaceae</taxon>
        <taxon>Shewanella</taxon>
    </lineage>
</organism>
<dbReference type="SUPFAM" id="SSF54534">
    <property type="entry name" value="FKBP-like"/>
    <property type="match status" value="1"/>
</dbReference>
<proteinExistence type="inferred from homology"/>
<keyword evidence="5 6" id="KW-0413">Isomerase</keyword>
<dbReference type="Proteomes" id="UP000294832">
    <property type="component" value="Unassembled WGS sequence"/>
</dbReference>
<comment type="similarity">
    <text evidence="2 7">Belongs to the FKBP-type PPIase family.</text>
</comment>
<protein>
    <recommendedName>
        <fullName evidence="7">Peptidyl-prolyl cis-trans isomerase</fullName>
        <ecNumber evidence="7">5.2.1.8</ecNumber>
    </recommendedName>
</protein>
<dbReference type="Pfam" id="PF01346">
    <property type="entry name" value="FKBP_N"/>
    <property type="match status" value="1"/>
</dbReference>
<evidence type="ECO:0000256" key="1">
    <source>
        <dbReference type="ARBA" id="ARBA00000971"/>
    </source>
</evidence>
<dbReference type="InterPro" id="IPR001179">
    <property type="entry name" value="PPIase_FKBP_dom"/>
</dbReference>
<feature type="domain" description="PPIase FKBP-type" evidence="8">
    <location>
        <begin position="73"/>
        <end position="158"/>
    </location>
</feature>
<reference evidence="9 10" key="1">
    <citation type="submission" date="2019-03" db="EMBL/GenBank/DDBJ databases">
        <title>Freshwater and sediment microbial communities from various areas in North America, analyzing microbe dynamics in response to fracking.</title>
        <authorList>
            <person name="Lamendella R."/>
        </authorList>
    </citation>
    <scope>NUCLEOTIDE SEQUENCE [LARGE SCALE GENOMIC DNA]</scope>
    <source>
        <strain evidence="9 10">74A</strain>
    </source>
</reference>
<dbReference type="PANTHER" id="PTHR43811:SF57">
    <property type="entry name" value="FKBP-TYPE PEPTIDYL-PROLYL CIS-TRANS ISOMERASE FKPA-RELATED"/>
    <property type="match status" value="1"/>
</dbReference>
<gene>
    <name evidence="9" type="ORF">EDC91_1575</name>
</gene>
<comment type="catalytic activity">
    <reaction evidence="1 6 7">
        <text>[protein]-peptidylproline (omega=180) = [protein]-peptidylproline (omega=0)</text>
        <dbReference type="Rhea" id="RHEA:16237"/>
        <dbReference type="Rhea" id="RHEA-COMP:10747"/>
        <dbReference type="Rhea" id="RHEA-COMP:10748"/>
        <dbReference type="ChEBI" id="CHEBI:83833"/>
        <dbReference type="ChEBI" id="CHEBI:83834"/>
        <dbReference type="EC" id="5.2.1.8"/>
    </reaction>
</comment>
<evidence type="ECO:0000259" key="8">
    <source>
        <dbReference type="PROSITE" id="PS50059"/>
    </source>
</evidence>
<comment type="caution">
    <text evidence="9">The sequence shown here is derived from an EMBL/GenBank/DDBJ whole genome shotgun (WGS) entry which is preliminary data.</text>
</comment>
<dbReference type="AlphaFoldDB" id="A0A4R2F4N6"/>
<keyword evidence="4 6" id="KW-0697">Rotamase</keyword>
<dbReference type="OrthoDB" id="9814548at2"/>
<dbReference type="FunFam" id="3.10.50.40:FF:000045">
    <property type="entry name" value="Peptidyl-prolyl cis-trans isomerase"/>
    <property type="match status" value="1"/>
</dbReference>
<dbReference type="EMBL" id="SLWF01000057">
    <property type="protein sequence ID" value="TCN76311.1"/>
    <property type="molecule type" value="Genomic_DNA"/>
</dbReference>